<reference evidence="4" key="2">
    <citation type="journal article" date="2009" name="Genome Res.">
        <title>Comparative genomic analyses of the human fungal pathogens Coccidioides and their relatives.</title>
        <authorList>
            <person name="Sharpton T.J."/>
            <person name="Stajich J.E."/>
            <person name="Rounsley S.D."/>
            <person name="Gardner M.J."/>
            <person name="Wortman J.R."/>
            <person name="Jordar V.S."/>
            <person name="Maiti R."/>
            <person name="Kodira C.D."/>
            <person name="Neafsey D.E."/>
            <person name="Zeng Q."/>
            <person name="Hung C.-Y."/>
            <person name="McMahan C."/>
            <person name="Muszewska A."/>
            <person name="Grynberg M."/>
            <person name="Mandel M.A."/>
            <person name="Kellner E.M."/>
            <person name="Barker B.M."/>
            <person name="Galgiani J.N."/>
            <person name="Orbach M.J."/>
            <person name="Kirkland T.N."/>
            <person name="Cole G.T."/>
            <person name="Henn M.R."/>
            <person name="Birren B.W."/>
            <person name="Taylor J.W."/>
        </authorList>
    </citation>
    <scope>NUCLEOTIDE SEQUENCE [LARGE SCALE GENOMIC DNA]</scope>
    <source>
        <strain evidence="4">RMSCC 3488</strain>
    </source>
</reference>
<proteinExistence type="inferred from homology"/>
<feature type="transmembrane region" description="Helical" evidence="1">
    <location>
        <begin position="37"/>
        <end position="63"/>
    </location>
</feature>
<organism evidence="3 4">
    <name type="scientific">Coccidioides posadasii RMSCC 3488</name>
    <dbReference type="NCBI Taxonomy" id="454284"/>
    <lineage>
        <taxon>Eukaryota</taxon>
        <taxon>Fungi</taxon>
        <taxon>Dikarya</taxon>
        <taxon>Ascomycota</taxon>
        <taxon>Pezizomycotina</taxon>
        <taxon>Eurotiomycetes</taxon>
        <taxon>Eurotiomycetidae</taxon>
        <taxon>Onygenales</taxon>
        <taxon>Onygenaceae</taxon>
        <taxon>Coccidioides</taxon>
    </lineage>
</organism>
<keyword evidence="1" id="KW-0472">Membrane</keyword>
<keyword evidence="1" id="KW-0812">Transmembrane</keyword>
<dbReference type="EMBL" id="DS268111">
    <property type="protein sequence ID" value="KMM69355.1"/>
    <property type="molecule type" value="Genomic_DNA"/>
</dbReference>
<dbReference type="VEuPathDB" id="FungiDB:CPAG_05672"/>
<feature type="region of interest" description="Disordered" evidence="2">
    <location>
        <begin position="259"/>
        <end position="308"/>
    </location>
</feature>
<comment type="subcellular location">
    <subcellularLocation>
        <location evidence="1">Membrane</location>
        <topology evidence="1">Multi-pass membrane protein</topology>
    </subcellularLocation>
</comment>
<name>A0A0J6FIX0_COCPO</name>
<dbReference type="GO" id="GO:0016020">
    <property type="term" value="C:membrane"/>
    <property type="evidence" value="ECO:0007669"/>
    <property type="project" value="UniProtKB-SubCell"/>
</dbReference>
<dbReference type="PANTHER" id="PTHR12300:SF177">
    <property type="entry name" value="PROTEIN YOP1"/>
    <property type="match status" value="1"/>
</dbReference>
<dbReference type="Proteomes" id="UP000054567">
    <property type="component" value="Unassembled WGS sequence"/>
</dbReference>
<dbReference type="AlphaFoldDB" id="A0A0J6FIX0"/>
<evidence type="ECO:0000256" key="2">
    <source>
        <dbReference type="SAM" id="MobiDB-lite"/>
    </source>
</evidence>
<protein>
    <recommendedName>
        <fullName evidence="1">Protein YOP1</fullName>
    </recommendedName>
</protein>
<gene>
    <name evidence="3" type="ORF">CPAG_05672</name>
</gene>
<evidence type="ECO:0000256" key="1">
    <source>
        <dbReference type="RuleBase" id="RU362006"/>
    </source>
</evidence>
<dbReference type="OrthoDB" id="434647at2759"/>
<evidence type="ECO:0000313" key="3">
    <source>
        <dbReference type="EMBL" id="KMM69355.1"/>
    </source>
</evidence>
<dbReference type="PANTHER" id="PTHR12300">
    <property type="entry name" value="HVA22-LIKE PROTEINS"/>
    <property type="match status" value="1"/>
</dbReference>
<reference evidence="4" key="3">
    <citation type="journal article" date="2010" name="Genome Res.">
        <title>Population genomic sequencing of Coccidioides fungi reveals recent hybridization and transposon control.</title>
        <authorList>
            <person name="Neafsey D.E."/>
            <person name="Barker B.M."/>
            <person name="Sharpton T.J."/>
            <person name="Stajich J.E."/>
            <person name="Park D.J."/>
            <person name="Whiston E."/>
            <person name="Hung C.-Y."/>
            <person name="McMahan C."/>
            <person name="White J."/>
            <person name="Sykes S."/>
            <person name="Heiman D."/>
            <person name="Young S."/>
            <person name="Zeng Q."/>
            <person name="Abouelleil A."/>
            <person name="Aftuck L."/>
            <person name="Bessette D."/>
            <person name="Brown A."/>
            <person name="FitzGerald M."/>
            <person name="Lui A."/>
            <person name="Macdonald J.P."/>
            <person name="Priest M."/>
            <person name="Orbach M.J."/>
            <person name="Galgiani J.N."/>
            <person name="Kirkland T.N."/>
            <person name="Cole G.T."/>
            <person name="Birren B.W."/>
            <person name="Henn M.R."/>
            <person name="Taylor J.W."/>
            <person name="Rounsley S.D."/>
        </authorList>
    </citation>
    <scope>NUCLEOTIDE SEQUENCE [LARGE SCALE GENOMIC DNA]</scope>
    <source>
        <strain evidence="4">RMSCC 3488</strain>
    </source>
</reference>
<sequence length="308" mass="34098">MFGIIADLLSSVLTVLFPIFASYKALRTSDVSQIAPWLMYWVVLSIVLLVESWTFFIVGWFPFYSWIRLFALSYLVLPQTQGAKKLYLERVDPFLHQYERQIEAFIGETHERAKEAGLNYLYQAIDLIREKVLGLPPVLAAEAAPPPPAGGPASYAQTLFSRFNLPAGTGTNLAGPASDLFSMLGSAVTAVTSTGKNRDTQAEELSATGLLPHNLASASKNEQASYIASQKEKLRILLSALDREHRNLGLEGREEDDLAYGTSYDSDSRGLKKNQSENSFENIDHEELGASSAFYKDGSGRRRPGRHE</sequence>
<comment type="caution">
    <text evidence="1">Lacks conserved residue(s) required for the propagation of feature annotation.</text>
</comment>
<comment type="similarity">
    <text evidence="1">Belongs to the DP1 family.</text>
</comment>
<evidence type="ECO:0000313" key="4">
    <source>
        <dbReference type="Proteomes" id="UP000054567"/>
    </source>
</evidence>
<keyword evidence="1" id="KW-1133">Transmembrane helix</keyword>
<accession>A0A0J6FIX0</accession>
<dbReference type="InterPro" id="IPR004345">
    <property type="entry name" value="TB2_DP1_HVA22"/>
</dbReference>
<dbReference type="Pfam" id="PF03134">
    <property type="entry name" value="TB2_DP1_HVA22"/>
    <property type="match status" value="1"/>
</dbReference>
<reference evidence="3 4" key="1">
    <citation type="submission" date="2007-06" db="EMBL/GenBank/DDBJ databases">
        <title>The Genome Sequence of Coccidioides posadasii RMSCC_3488.</title>
        <authorList>
            <consortium name="Coccidioides Genome Resources Consortium"/>
            <consortium name="The Broad Institute Genome Sequencing Platform"/>
            <person name="Henn M.R."/>
            <person name="Sykes S."/>
            <person name="Young S."/>
            <person name="Jaffe D."/>
            <person name="Berlin A."/>
            <person name="Alvarez P."/>
            <person name="Butler J."/>
            <person name="Gnerre S."/>
            <person name="Grabherr M."/>
            <person name="Mauceli E."/>
            <person name="Brockman W."/>
            <person name="Kodira C."/>
            <person name="Alvarado L."/>
            <person name="Zeng Q."/>
            <person name="Crawford M."/>
            <person name="Antoine C."/>
            <person name="Devon K."/>
            <person name="Galgiani J."/>
            <person name="Orsborn K."/>
            <person name="Lewis M.L."/>
            <person name="Nusbaum C."/>
            <person name="Galagan J."/>
            <person name="Birren B."/>
        </authorList>
    </citation>
    <scope>NUCLEOTIDE SEQUENCE [LARGE SCALE GENOMIC DNA]</scope>
    <source>
        <strain evidence="3 4">RMSCC 3488</strain>
    </source>
</reference>